<dbReference type="AlphaFoldDB" id="A0A176T2G7"/>
<protein>
    <recommendedName>
        <fullName evidence="3">DUF3024 domain-containing protein</fullName>
    </recommendedName>
</protein>
<proteinExistence type="predicted"/>
<dbReference type="EMBL" id="LVWE01000065">
    <property type="protein sequence ID" value="OAD42102.1"/>
    <property type="molecule type" value="Genomic_DNA"/>
</dbReference>
<reference evidence="1 2" key="1">
    <citation type="submission" date="2016-02" db="EMBL/GenBank/DDBJ databases">
        <title>Draft genome sequence of Polaribacter atrinae KACC17473.</title>
        <authorList>
            <person name="Shin S.-K."/>
            <person name="Yi H."/>
        </authorList>
    </citation>
    <scope>NUCLEOTIDE SEQUENCE [LARGE SCALE GENOMIC DNA]</scope>
    <source>
        <strain evidence="1 2">KACC 17473</strain>
    </source>
</reference>
<sequence>MKNTTIDINDSTIKKYVESLRPENLEIRKQVDIGYSYDGKIVILFEIRPEWDNPKKMQQIEFAKIRHYKSRKEWNLYWMRASGKWELYEPLPKSTHLAKIIEIIKEDKHDCFYG</sequence>
<keyword evidence="2" id="KW-1185">Reference proteome</keyword>
<organism evidence="1 2">
    <name type="scientific">Polaribacter atrinae</name>
    <dbReference type="NCBI Taxonomy" id="1333662"/>
    <lineage>
        <taxon>Bacteria</taxon>
        <taxon>Pseudomonadati</taxon>
        <taxon>Bacteroidota</taxon>
        <taxon>Flavobacteriia</taxon>
        <taxon>Flavobacteriales</taxon>
        <taxon>Flavobacteriaceae</taxon>
    </lineage>
</organism>
<comment type="caution">
    <text evidence="1">The sequence shown here is derived from an EMBL/GenBank/DDBJ whole genome shotgun (WGS) entry which is preliminary data.</text>
</comment>
<dbReference type="RefSeq" id="WP_068452115.1">
    <property type="nucleotide sequence ID" value="NZ_CP150660.1"/>
</dbReference>
<accession>A0A176T2G7</accession>
<gene>
    <name evidence="1" type="ORF">LPB303_15235</name>
</gene>
<dbReference type="Pfam" id="PF11225">
    <property type="entry name" value="DUF3024"/>
    <property type="match status" value="1"/>
</dbReference>
<evidence type="ECO:0000313" key="1">
    <source>
        <dbReference type="EMBL" id="OAD42102.1"/>
    </source>
</evidence>
<dbReference type="STRING" id="1333662.LPB303_15235"/>
<evidence type="ECO:0000313" key="2">
    <source>
        <dbReference type="Proteomes" id="UP000076923"/>
    </source>
</evidence>
<dbReference type="OrthoDB" id="1362002at2"/>
<dbReference type="InterPro" id="IPR021388">
    <property type="entry name" value="DUF3024"/>
</dbReference>
<name>A0A176T2G7_9FLAO</name>
<evidence type="ECO:0008006" key="3">
    <source>
        <dbReference type="Google" id="ProtNLM"/>
    </source>
</evidence>
<dbReference type="Proteomes" id="UP000076923">
    <property type="component" value="Unassembled WGS sequence"/>
</dbReference>